<dbReference type="EMBL" id="MRCB01000040">
    <property type="protein sequence ID" value="OKH19472.1"/>
    <property type="molecule type" value="Genomic_DNA"/>
</dbReference>
<keyword evidence="3" id="KW-1185">Reference proteome</keyword>
<evidence type="ECO:0000313" key="2">
    <source>
        <dbReference type="EMBL" id="OKH19472.1"/>
    </source>
</evidence>
<dbReference type="AlphaFoldDB" id="A0A1U7H8L6"/>
<reference evidence="2 3" key="1">
    <citation type="submission" date="2016-11" db="EMBL/GenBank/DDBJ databases">
        <title>Draft Genome Sequences of Nine Cyanobacterial Strains from Diverse Habitats.</title>
        <authorList>
            <person name="Zhu T."/>
            <person name="Hou S."/>
            <person name="Lu X."/>
            <person name="Hess W.R."/>
        </authorList>
    </citation>
    <scope>NUCLEOTIDE SEQUENCE [LARGE SCALE GENOMIC DNA]</scope>
    <source>
        <strain evidence="2 3">NIES-593</strain>
    </source>
</reference>
<evidence type="ECO:0000313" key="3">
    <source>
        <dbReference type="Proteomes" id="UP000186868"/>
    </source>
</evidence>
<gene>
    <name evidence="2" type="ORF">NIES593_20975</name>
</gene>
<accession>A0A1U7H8L6</accession>
<dbReference type="STRING" id="1921803.NIES593_20975"/>
<dbReference type="Pfam" id="PF14559">
    <property type="entry name" value="TPR_19"/>
    <property type="match status" value="1"/>
</dbReference>
<name>A0A1U7H8L6_9CYAN</name>
<dbReference type="InterPro" id="IPR011990">
    <property type="entry name" value="TPR-like_helical_dom_sf"/>
</dbReference>
<keyword evidence="1" id="KW-1133">Transmembrane helix</keyword>
<sequence>MPENSDKKPIQRILIIVASSAFLATMIFPIAGLFSDSSQPSNNVATIDAQSLQKQLQEQAQGYEAVLKREPDNQIALQGLAETRLQMNDPKGAIAPLEKLVKLDPNNPIGLEGLAKARIRMNDPKGAIAPLEKLAKLYPEQQEIIKSVLKQLKEQVAQESQQPQPQNQK</sequence>
<comment type="caution">
    <text evidence="2">The sequence shown here is derived from an EMBL/GenBank/DDBJ whole genome shotgun (WGS) entry which is preliminary data.</text>
</comment>
<feature type="transmembrane region" description="Helical" evidence="1">
    <location>
        <begin position="12"/>
        <end position="34"/>
    </location>
</feature>
<dbReference type="Gene3D" id="1.25.40.10">
    <property type="entry name" value="Tetratricopeptide repeat domain"/>
    <property type="match status" value="1"/>
</dbReference>
<evidence type="ECO:0000256" key="1">
    <source>
        <dbReference type="SAM" id="Phobius"/>
    </source>
</evidence>
<keyword evidence="1" id="KW-0472">Membrane</keyword>
<keyword evidence="1" id="KW-0812">Transmembrane</keyword>
<dbReference type="OrthoDB" id="427425at2"/>
<dbReference type="RefSeq" id="WP_073601444.1">
    <property type="nucleotide sequence ID" value="NZ_MRCB01000040.1"/>
</dbReference>
<protein>
    <submittedName>
        <fullName evidence="2">Uncharacterized protein</fullName>
    </submittedName>
</protein>
<dbReference type="Proteomes" id="UP000186868">
    <property type="component" value="Unassembled WGS sequence"/>
</dbReference>
<proteinExistence type="predicted"/>
<organism evidence="2 3">
    <name type="scientific">Hydrococcus rivularis NIES-593</name>
    <dbReference type="NCBI Taxonomy" id="1921803"/>
    <lineage>
        <taxon>Bacteria</taxon>
        <taxon>Bacillati</taxon>
        <taxon>Cyanobacteriota</taxon>
        <taxon>Cyanophyceae</taxon>
        <taxon>Pleurocapsales</taxon>
        <taxon>Hydrococcaceae</taxon>
        <taxon>Hydrococcus</taxon>
    </lineage>
</organism>
<dbReference type="SUPFAM" id="SSF48452">
    <property type="entry name" value="TPR-like"/>
    <property type="match status" value="1"/>
</dbReference>